<dbReference type="SUPFAM" id="SSF103473">
    <property type="entry name" value="MFS general substrate transporter"/>
    <property type="match status" value="1"/>
</dbReference>
<proteinExistence type="inferred from homology"/>
<dbReference type="PANTHER" id="PTHR11328:SF24">
    <property type="entry name" value="MAJOR FACILITATOR SUPERFAMILY (MFS) PROFILE DOMAIN-CONTAINING PROTEIN"/>
    <property type="match status" value="1"/>
</dbReference>
<organism evidence="3 4">
    <name type="scientific">Muribacter muris</name>
    <dbReference type="NCBI Taxonomy" id="67855"/>
    <lineage>
        <taxon>Bacteria</taxon>
        <taxon>Pseudomonadati</taxon>
        <taxon>Pseudomonadota</taxon>
        <taxon>Gammaproteobacteria</taxon>
        <taxon>Pasteurellales</taxon>
        <taxon>Pasteurellaceae</taxon>
        <taxon>Muribacter</taxon>
    </lineage>
</organism>
<dbReference type="InterPro" id="IPR001927">
    <property type="entry name" value="Na/Gal_symport"/>
</dbReference>
<reference evidence="3 4" key="1">
    <citation type="submission" date="2019-03" db="EMBL/GenBank/DDBJ databases">
        <title>Diversity of the mouse oral microbiome.</title>
        <authorList>
            <person name="Joseph S."/>
            <person name="Aduse-Opoku J."/>
            <person name="Curtis M."/>
            <person name="Wade W."/>
            <person name="Hashim A."/>
        </authorList>
    </citation>
    <scope>NUCLEOTIDE SEQUENCE [LARGE SCALE GENOMIC DNA]</scope>
    <source>
        <strain evidence="3 4">WT12</strain>
    </source>
</reference>
<dbReference type="OrthoDB" id="181905at2"/>
<feature type="transmembrane region" description="Helical" evidence="2">
    <location>
        <begin position="298"/>
        <end position="316"/>
    </location>
</feature>
<feature type="transmembrane region" description="Helical" evidence="2">
    <location>
        <begin position="69"/>
        <end position="86"/>
    </location>
</feature>
<feature type="transmembrane region" description="Helical" evidence="2">
    <location>
        <begin position="322"/>
        <end position="346"/>
    </location>
</feature>
<feature type="transmembrane region" description="Helical" evidence="2">
    <location>
        <begin position="233"/>
        <end position="254"/>
    </location>
</feature>
<feature type="transmembrane region" description="Helical" evidence="2">
    <location>
        <begin position="170"/>
        <end position="190"/>
    </location>
</feature>
<feature type="transmembrane region" description="Helical" evidence="2">
    <location>
        <begin position="98"/>
        <end position="118"/>
    </location>
</feature>
<dbReference type="Proteomes" id="UP000297396">
    <property type="component" value="Unassembled WGS sequence"/>
</dbReference>
<sequence length="451" mass="50763">MAGDIANDFSFIMSSSFLMLFYTNVLEIEGYVVGLLFLIARVLDAFTDVGMGRLVDTIMPFKEGRFRGIIKRAAPFVCVSGFLLFLHIVKDWAYPYKLAYVVVTYLLWGSFAYTAVNIPYGSMATVISTKPEDRATLSVFRTMGANIAVLFISFFVPLLVYKEIGGKQVIVPEMFTVIMGIFMVIAFFLYQYCWKNTIERVQLPVQQRRNHRQERCFDDIKAIFTSLLGNKALMIFILVAIILLLANLLIGTMNPYLYVDYFNSKFALSVGGMLPVIATFAIAPFAQVLVKKFGKKESAAVALLFTGIVYLILFFLKISNVWVYLAIALFALLGLNYFMVVIWAFITDIIDHQYLKTHRREDGTIYAVYSFARKVGQALAGGLGGFALSFIGYMANAPVQTPETLNAIYRVATLVPALSCIVIFFILQFWYPLSKEIVDRNVAALEKANRS</sequence>
<evidence type="ECO:0000313" key="4">
    <source>
        <dbReference type="Proteomes" id="UP000297396"/>
    </source>
</evidence>
<dbReference type="AlphaFoldDB" id="A0A4Y9JTT7"/>
<dbReference type="Gene3D" id="1.20.1250.20">
    <property type="entry name" value="MFS general substrate transporter like domains"/>
    <property type="match status" value="2"/>
</dbReference>
<protein>
    <submittedName>
        <fullName evidence="3">MFS transporter</fullName>
    </submittedName>
</protein>
<dbReference type="EMBL" id="SPPA01000026">
    <property type="protein sequence ID" value="TFV08289.1"/>
    <property type="molecule type" value="Genomic_DNA"/>
</dbReference>
<comment type="similarity">
    <text evidence="1">Belongs to the sodium:galactoside symporter (TC 2.A.2) family.</text>
</comment>
<evidence type="ECO:0000256" key="2">
    <source>
        <dbReference type="SAM" id="Phobius"/>
    </source>
</evidence>
<accession>A0A4Y9JTT7</accession>
<dbReference type="InterPro" id="IPR039672">
    <property type="entry name" value="MFS_2"/>
</dbReference>
<dbReference type="GO" id="GO:0006814">
    <property type="term" value="P:sodium ion transport"/>
    <property type="evidence" value="ECO:0007669"/>
    <property type="project" value="InterPro"/>
</dbReference>
<evidence type="ECO:0000256" key="1">
    <source>
        <dbReference type="ARBA" id="ARBA00009617"/>
    </source>
</evidence>
<comment type="caution">
    <text evidence="3">The sequence shown here is derived from an EMBL/GenBank/DDBJ whole genome shotgun (WGS) entry which is preliminary data.</text>
</comment>
<feature type="transmembrane region" description="Helical" evidence="2">
    <location>
        <begin position="139"/>
        <end position="158"/>
    </location>
</feature>
<dbReference type="GO" id="GO:0008643">
    <property type="term" value="P:carbohydrate transport"/>
    <property type="evidence" value="ECO:0007669"/>
    <property type="project" value="InterPro"/>
</dbReference>
<keyword evidence="2" id="KW-0472">Membrane</keyword>
<dbReference type="GO" id="GO:0015293">
    <property type="term" value="F:symporter activity"/>
    <property type="evidence" value="ECO:0007669"/>
    <property type="project" value="InterPro"/>
</dbReference>
<feature type="transmembrane region" description="Helical" evidence="2">
    <location>
        <begin position="266"/>
        <end position="286"/>
    </location>
</feature>
<dbReference type="PANTHER" id="PTHR11328">
    <property type="entry name" value="MAJOR FACILITATOR SUPERFAMILY DOMAIN-CONTAINING PROTEIN"/>
    <property type="match status" value="1"/>
</dbReference>
<feature type="transmembrane region" description="Helical" evidence="2">
    <location>
        <begin position="407"/>
        <end position="431"/>
    </location>
</feature>
<feature type="transmembrane region" description="Helical" evidence="2">
    <location>
        <begin position="378"/>
        <end position="395"/>
    </location>
</feature>
<keyword evidence="2" id="KW-1133">Transmembrane helix</keyword>
<feature type="transmembrane region" description="Helical" evidence="2">
    <location>
        <begin position="20"/>
        <end position="43"/>
    </location>
</feature>
<name>A0A4Y9JTT7_9PAST</name>
<evidence type="ECO:0000313" key="3">
    <source>
        <dbReference type="EMBL" id="TFV08289.1"/>
    </source>
</evidence>
<dbReference type="Pfam" id="PF13347">
    <property type="entry name" value="MFS_2"/>
    <property type="match status" value="1"/>
</dbReference>
<dbReference type="GO" id="GO:0005886">
    <property type="term" value="C:plasma membrane"/>
    <property type="evidence" value="ECO:0007669"/>
    <property type="project" value="TreeGrafter"/>
</dbReference>
<dbReference type="NCBIfam" id="TIGR00792">
    <property type="entry name" value="gph"/>
    <property type="match status" value="1"/>
</dbReference>
<gene>
    <name evidence="3" type="ORF">E4T80_10575</name>
</gene>
<dbReference type="InterPro" id="IPR036259">
    <property type="entry name" value="MFS_trans_sf"/>
</dbReference>
<keyword evidence="2" id="KW-0812">Transmembrane</keyword>